<sequence length="345" mass="35139">MITLGDLPVPIIGAPMAGGPTTDDLVIAVSRAGGMGVLATAYRTPAQTAASVAAIRAAGVTRFGANLFVPESGVRSPEDTGPLERYRDLLRDRIPGVEPGEIAPAGTAEYDETVEVVLAAGVPWVSFTFGLPSADVVDRLHARDTAVVVTVTSVSDAHAAVARAADVVWVQGPEAGGHRSTFDVAAEPPATPLHELLPAVRAAVDVPLVASGGVADAHDVTRLLDLGADAVGVGTALLLADEAGTSAPYRAALTDPAFTETVLTRAFSGRVARGLRNRFHDDLAAHAPARFPEVNTLTGPLRRAATAAGDPHEISLWAGTGHQAARPGPAAAIVAALSTGADAEL</sequence>
<keyword evidence="4" id="KW-0285">Flavoprotein</keyword>
<evidence type="ECO:0000313" key="11">
    <source>
        <dbReference type="Proteomes" id="UP001205740"/>
    </source>
</evidence>
<keyword evidence="3" id="KW-0216">Detoxification</keyword>
<evidence type="ECO:0000256" key="2">
    <source>
        <dbReference type="ARBA" id="ARBA00009881"/>
    </source>
</evidence>
<dbReference type="EMBL" id="JAMTCG010000002">
    <property type="protein sequence ID" value="MCP2159912.1"/>
    <property type="molecule type" value="Genomic_DNA"/>
</dbReference>
<comment type="cofactor">
    <cofactor evidence="1">
        <name>FMN</name>
        <dbReference type="ChEBI" id="CHEBI:58210"/>
    </cofactor>
</comment>
<evidence type="ECO:0000256" key="6">
    <source>
        <dbReference type="ARBA" id="ARBA00023002"/>
    </source>
</evidence>
<keyword evidence="11" id="KW-1185">Reference proteome</keyword>
<dbReference type="Proteomes" id="UP001205740">
    <property type="component" value="Unassembled WGS sequence"/>
</dbReference>
<dbReference type="SUPFAM" id="SSF51412">
    <property type="entry name" value="Inosine monophosphate dehydrogenase (IMPDH)"/>
    <property type="match status" value="1"/>
</dbReference>
<evidence type="ECO:0000256" key="9">
    <source>
        <dbReference type="ARBA" id="ARBA00049401"/>
    </source>
</evidence>
<dbReference type="PANTHER" id="PTHR42747:SF3">
    <property type="entry name" value="NITRONATE MONOOXYGENASE-RELATED"/>
    <property type="match status" value="1"/>
</dbReference>
<evidence type="ECO:0000256" key="7">
    <source>
        <dbReference type="ARBA" id="ARBA00023033"/>
    </source>
</evidence>
<comment type="caution">
    <text evidence="10">The sequence shown here is derived from an EMBL/GenBank/DDBJ whole genome shotgun (WGS) entry which is preliminary data.</text>
</comment>
<accession>A0ABT1GZG8</accession>
<dbReference type="CDD" id="cd04730">
    <property type="entry name" value="NPD_like"/>
    <property type="match status" value="1"/>
</dbReference>
<keyword evidence="7 10" id="KW-0503">Monooxygenase</keyword>
<dbReference type="RefSeq" id="WP_253653503.1">
    <property type="nucleotide sequence ID" value="NZ_BAAAOE010000001.1"/>
</dbReference>
<comment type="catalytic activity">
    <reaction evidence="9">
        <text>3 propionate 3-nitronate + 3 O2 + H2O = 3 3-oxopropanoate + 2 nitrate + nitrite + H2O2 + 3 H(+)</text>
        <dbReference type="Rhea" id="RHEA:57332"/>
        <dbReference type="ChEBI" id="CHEBI:15377"/>
        <dbReference type="ChEBI" id="CHEBI:15378"/>
        <dbReference type="ChEBI" id="CHEBI:15379"/>
        <dbReference type="ChEBI" id="CHEBI:16240"/>
        <dbReference type="ChEBI" id="CHEBI:16301"/>
        <dbReference type="ChEBI" id="CHEBI:17632"/>
        <dbReference type="ChEBI" id="CHEBI:33190"/>
        <dbReference type="ChEBI" id="CHEBI:136067"/>
    </reaction>
</comment>
<keyword evidence="6" id="KW-0560">Oxidoreductase</keyword>
<evidence type="ECO:0000256" key="8">
    <source>
        <dbReference type="ARBA" id="ARBA00031155"/>
    </source>
</evidence>
<dbReference type="GO" id="GO:0004497">
    <property type="term" value="F:monooxygenase activity"/>
    <property type="evidence" value="ECO:0007669"/>
    <property type="project" value="UniProtKB-KW"/>
</dbReference>
<evidence type="ECO:0000256" key="5">
    <source>
        <dbReference type="ARBA" id="ARBA00022643"/>
    </source>
</evidence>
<dbReference type="Pfam" id="PF03060">
    <property type="entry name" value="NMO"/>
    <property type="match status" value="1"/>
</dbReference>
<evidence type="ECO:0000256" key="3">
    <source>
        <dbReference type="ARBA" id="ARBA00022575"/>
    </source>
</evidence>
<evidence type="ECO:0000313" key="10">
    <source>
        <dbReference type="EMBL" id="MCP2159912.1"/>
    </source>
</evidence>
<evidence type="ECO:0000256" key="1">
    <source>
        <dbReference type="ARBA" id="ARBA00001917"/>
    </source>
</evidence>
<gene>
    <name evidence="10" type="ORF">LX12_001091</name>
</gene>
<evidence type="ECO:0000256" key="4">
    <source>
        <dbReference type="ARBA" id="ARBA00022630"/>
    </source>
</evidence>
<keyword evidence="5" id="KW-0288">FMN</keyword>
<organism evidence="10 11">
    <name type="scientific">Williamsia serinedens</name>
    <dbReference type="NCBI Taxonomy" id="391736"/>
    <lineage>
        <taxon>Bacteria</taxon>
        <taxon>Bacillati</taxon>
        <taxon>Actinomycetota</taxon>
        <taxon>Actinomycetes</taxon>
        <taxon>Mycobacteriales</taxon>
        <taxon>Nocardiaceae</taxon>
        <taxon>Williamsia</taxon>
    </lineage>
</organism>
<proteinExistence type="inferred from homology"/>
<name>A0ABT1GZG8_9NOCA</name>
<dbReference type="PANTHER" id="PTHR42747">
    <property type="entry name" value="NITRONATE MONOOXYGENASE-RELATED"/>
    <property type="match status" value="1"/>
</dbReference>
<dbReference type="Gene3D" id="3.20.20.70">
    <property type="entry name" value="Aldolase class I"/>
    <property type="match status" value="1"/>
</dbReference>
<dbReference type="InterPro" id="IPR013785">
    <property type="entry name" value="Aldolase_TIM"/>
</dbReference>
<comment type="similarity">
    <text evidence="2">Belongs to the nitronate monooxygenase family. NMO class I subfamily.</text>
</comment>
<protein>
    <recommendedName>
        <fullName evidence="8">Propionate 3-nitronate monooxygenase</fullName>
    </recommendedName>
</protein>
<reference evidence="10 11" key="1">
    <citation type="submission" date="2022-06" db="EMBL/GenBank/DDBJ databases">
        <title>Genomic Encyclopedia of Archaeal and Bacterial Type Strains, Phase II (KMG-II): from individual species to whole genera.</title>
        <authorList>
            <person name="Goeker M."/>
        </authorList>
    </citation>
    <scope>NUCLEOTIDE SEQUENCE [LARGE SCALE GENOMIC DNA]</scope>
    <source>
        <strain evidence="10 11">DSM 45037</strain>
    </source>
</reference>
<dbReference type="InterPro" id="IPR004136">
    <property type="entry name" value="NMO"/>
</dbReference>